<reference evidence="1 2" key="1">
    <citation type="journal article" date="2016" name="Front. Microbiol.">
        <title>Comparative Genomics Analysis of Streptomyces Species Reveals Their Adaptation to the Marine Environment and Their Diversity at the Genomic Level.</title>
        <authorList>
            <person name="Tian X."/>
            <person name="Zhang Z."/>
            <person name="Yang T."/>
            <person name="Chen M."/>
            <person name="Li J."/>
            <person name="Chen F."/>
            <person name="Yang J."/>
            <person name="Li W."/>
            <person name="Zhang B."/>
            <person name="Zhang Z."/>
            <person name="Wu J."/>
            <person name="Zhang C."/>
            <person name="Long L."/>
            <person name="Xiao J."/>
        </authorList>
    </citation>
    <scope>NUCLEOTIDE SEQUENCE [LARGE SCALE GENOMIC DNA]</scope>
    <source>
        <strain evidence="1 2">SCSIO 02100</strain>
    </source>
</reference>
<comment type="caution">
    <text evidence="1">The sequence shown here is derived from an EMBL/GenBank/DDBJ whole genome shotgun (WGS) entry which is preliminary data.</text>
</comment>
<organism evidence="1 2">
    <name type="scientific">Streptomyces oceani</name>
    <dbReference type="NCBI Taxonomy" id="1075402"/>
    <lineage>
        <taxon>Bacteria</taxon>
        <taxon>Bacillati</taxon>
        <taxon>Actinomycetota</taxon>
        <taxon>Actinomycetes</taxon>
        <taxon>Kitasatosporales</taxon>
        <taxon>Streptomycetaceae</taxon>
        <taxon>Streptomyces</taxon>
    </lineage>
</organism>
<accession>A0A1E7KL52</accession>
<evidence type="ECO:0000313" key="1">
    <source>
        <dbReference type="EMBL" id="OEV04597.1"/>
    </source>
</evidence>
<dbReference type="EMBL" id="LJGU01000113">
    <property type="protein sequence ID" value="OEV04597.1"/>
    <property type="molecule type" value="Genomic_DNA"/>
</dbReference>
<dbReference type="AlphaFoldDB" id="A0A1E7KL52"/>
<sequence length="124" mass="13134">MSGEWTRLSRRVSSCQPERPGALKKLDGIAADHLDVLHRTMREDPSAFGLYEATRAAGDRLAAHLSIDAPHVGTARFAARFTQTVGGEGGTIADAAVRRAAAATTRRPCSRIATASGHVALRDA</sequence>
<gene>
    <name evidence="1" type="ORF">AN216_06765</name>
</gene>
<protein>
    <submittedName>
        <fullName evidence="1">Uncharacterized protein</fullName>
    </submittedName>
</protein>
<proteinExistence type="predicted"/>
<evidence type="ECO:0000313" key="2">
    <source>
        <dbReference type="Proteomes" id="UP000176101"/>
    </source>
</evidence>
<dbReference type="Proteomes" id="UP000176101">
    <property type="component" value="Unassembled WGS sequence"/>
</dbReference>
<keyword evidence="2" id="KW-1185">Reference proteome</keyword>
<name>A0A1E7KL52_9ACTN</name>